<dbReference type="InterPro" id="IPR001846">
    <property type="entry name" value="VWF_type-D"/>
</dbReference>
<sequence length="267" mass="29578">MLGAQCQCNAGFEGDGRQCRSAPKSGTIRGDPHFQTWNGKWYDYMGACDLILLDAPKLEDGFPLLVVIRTTTRYDYSYVESAAIKIGDDILEVASFGEHFFLKWSGWSDMFLGPFPVHYKQVDIRTHTFDISLGGGETITLKSYKDLVSVKLDKRFLGSQGMLGDYATGETMSRDGTMVVTDPDVLAAEWQVRPEDDAMVFQTARAPQYHQSCQLARQSKTTKSRRLGESTVPEDDARDACAGANNMDGCVHDVMATGDLELASVVW</sequence>
<evidence type="ECO:0000259" key="2">
    <source>
        <dbReference type="PROSITE" id="PS51233"/>
    </source>
</evidence>
<comment type="caution">
    <text evidence="3">The sequence shown here is derived from an EMBL/GenBank/DDBJ whole genome shotgun (WGS) entry which is preliminary data.</text>
</comment>
<gene>
    <name evidence="3" type="ORF">SEMRO_2911_G340120.1</name>
</gene>
<feature type="region of interest" description="Disordered" evidence="1">
    <location>
        <begin position="212"/>
        <end position="239"/>
    </location>
</feature>
<name>A0A9N8F2X0_9STRA</name>
<evidence type="ECO:0000313" key="4">
    <source>
        <dbReference type="Proteomes" id="UP001153069"/>
    </source>
</evidence>
<organism evidence="3 4">
    <name type="scientific">Seminavis robusta</name>
    <dbReference type="NCBI Taxonomy" id="568900"/>
    <lineage>
        <taxon>Eukaryota</taxon>
        <taxon>Sar</taxon>
        <taxon>Stramenopiles</taxon>
        <taxon>Ochrophyta</taxon>
        <taxon>Bacillariophyta</taxon>
        <taxon>Bacillariophyceae</taxon>
        <taxon>Bacillariophycidae</taxon>
        <taxon>Naviculales</taxon>
        <taxon>Naviculaceae</taxon>
        <taxon>Seminavis</taxon>
    </lineage>
</organism>
<dbReference type="InterPro" id="IPR000742">
    <property type="entry name" value="EGF"/>
</dbReference>
<dbReference type="AlphaFoldDB" id="A0A9N8F2X0"/>
<dbReference type="OrthoDB" id="47453at2759"/>
<dbReference type="PROSITE" id="PS51233">
    <property type="entry name" value="VWFD"/>
    <property type="match status" value="1"/>
</dbReference>
<dbReference type="PROSITE" id="PS01186">
    <property type="entry name" value="EGF_2"/>
    <property type="match status" value="1"/>
</dbReference>
<proteinExistence type="predicted"/>
<reference evidence="3" key="1">
    <citation type="submission" date="2020-06" db="EMBL/GenBank/DDBJ databases">
        <authorList>
            <consortium name="Plant Systems Biology data submission"/>
        </authorList>
    </citation>
    <scope>NUCLEOTIDE SEQUENCE</scope>
    <source>
        <strain evidence="3">D6</strain>
    </source>
</reference>
<protein>
    <recommendedName>
        <fullName evidence="2">VWFD domain-containing protein</fullName>
    </recommendedName>
</protein>
<feature type="domain" description="VWFD" evidence="2">
    <location>
        <begin position="24"/>
        <end position="198"/>
    </location>
</feature>
<evidence type="ECO:0000313" key="3">
    <source>
        <dbReference type="EMBL" id="CAB9530524.1"/>
    </source>
</evidence>
<evidence type="ECO:0000256" key="1">
    <source>
        <dbReference type="SAM" id="MobiDB-lite"/>
    </source>
</evidence>
<accession>A0A9N8F2X0</accession>
<dbReference type="EMBL" id="CAICTM010002909">
    <property type="protein sequence ID" value="CAB9530524.1"/>
    <property type="molecule type" value="Genomic_DNA"/>
</dbReference>
<dbReference type="Proteomes" id="UP001153069">
    <property type="component" value="Unassembled WGS sequence"/>
</dbReference>
<keyword evidence="4" id="KW-1185">Reference proteome</keyword>